<evidence type="ECO:0000256" key="1">
    <source>
        <dbReference type="SAM" id="Coils"/>
    </source>
</evidence>
<evidence type="ECO:0000259" key="3">
    <source>
        <dbReference type="Pfam" id="PF10145"/>
    </source>
</evidence>
<comment type="caution">
    <text evidence="4">The sequence shown here is derived from an EMBL/GenBank/DDBJ whole genome shotgun (WGS) entry which is preliminary data.</text>
</comment>
<feature type="compositionally biased region" description="Pro residues" evidence="2">
    <location>
        <begin position="594"/>
        <end position="606"/>
    </location>
</feature>
<organism evidence="4 5">
    <name type="scientific">Rhodoplanes elegans</name>
    <dbReference type="NCBI Taxonomy" id="29408"/>
    <lineage>
        <taxon>Bacteria</taxon>
        <taxon>Pseudomonadati</taxon>
        <taxon>Pseudomonadota</taxon>
        <taxon>Alphaproteobacteria</taxon>
        <taxon>Hyphomicrobiales</taxon>
        <taxon>Nitrobacteraceae</taxon>
        <taxon>Rhodoplanes</taxon>
    </lineage>
</organism>
<sequence>MTILDVALRLKLISDLKRGAADAAKDLAGIKTAASSLNGTRGPDKLKRDIVEVSTASRQAGVHLATVRREAAGLGNVRGPDKLKRDLLETAAAARQANRELAGVRTAGTRSGIGPAAGAGALLAGRSVRQLAGGVTAYSTGRRASQGFVDMADFDRRMSRIGLTADAAASELAGARATVKDTANRTGLLIDDVTGGLEAIVAQGRSLKESLALLPSVATTAQASGAAVDDMAKSADSLGTHLKIGAKDMQGAFDILVAGGKAGQFELKDMARYLPSILPAVKALGVEGNAGLTQITALLQIMRKGAGTSEEAATDLTNVLAKMTSNETVKKFEKQGIDLEKVMANARKEGKNLLEVFADTTWKAIGGDLSKINKLFEDMQVQRGMRSWLSQRNELKRMQAEIARTAPGSVMKDAAALTNDARSAVNRLSDAWNGFWMSAGRALDAGGATKALEKFGGMLDTLTDRLANNPITNPGGFGESNRKLTEAWEREKSAIRAGQADQEVKRLEERLARVEAAAARGHPSSRRILPELRKELAEARARRGGAALAADALGEKAGVTITAEDMARIKREDYGRRVAKGTAAWRSGLTMPRSGPPKATPLPSTPEVPVLGFDDSTPGGRIFPKGVVPATPLKTLDDVRRKASDAGQALDQLGHKSVAPTVETGGLDQAIQKLGTIQSLLQRIGSMSVSPKVSPQVGQTAAVNSRQLGRLGDSTGVLFDRA</sequence>
<evidence type="ECO:0000313" key="4">
    <source>
        <dbReference type="EMBL" id="RAI31233.1"/>
    </source>
</evidence>
<dbReference type="RefSeq" id="WP_111359974.1">
    <property type="nucleotide sequence ID" value="NZ_NHSK01000190.1"/>
</dbReference>
<feature type="region of interest" description="Disordered" evidence="2">
    <location>
        <begin position="587"/>
        <end position="607"/>
    </location>
</feature>
<dbReference type="EMBL" id="NPEU01000520">
    <property type="protein sequence ID" value="RAI31233.1"/>
    <property type="molecule type" value="Genomic_DNA"/>
</dbReference>
<keyword evidence="1" id="KW-0175">Coiled coil</keyword>
<feature type="domain" description="Phage tail tape measure protein" evidence="3">
    <location>
        <begin position="177"/>
        <end position="359"/>
    </location>
</feature>
<dbReference type="NCBIfam" id="TIGR01760">
    <property type="entry name" value="tape_meas_TP901"/>
    <property type="match status" value="1"/>
</dbReference>
<keyword evidence="5" id="KW-1185">Reference proteome</keyword>
<evidence type="ECO:0000256" key="2">
    <source>
        <dbReference type="SAM" id="MobiDB-lite"/>
    </source>
</evidence>
<name>A0A327K089_9BRAD</name>
<proteinExistence type="predicted"/>
<dbReference type="OrthoDB" id="8019720at2"/>
<dbReference type="AlphaFoldDB" id="A0A327K089"/>
<accession>A0A327K089</accession>
<protein>
    <submittedName>
        <fullName evidence="4">Phage tail tape measure protein</fullName>
    </submittedName>
</protein>
<gene>
    <name evidence="4" type="ORF">CH338_26200</name>
</gene>
<dbReference type="InterPro" id="IPR010090">
    <property type="entry name" value="Phage_tape_meas"/>
</dbReference>
<reference evidence="4 5" key="1">
    <citation type="submission" date="2017-07" db="EMBL/GenBank/DDBJ databases">
        <title>Draft Genome Sequences of Select Purple Nonsulfur Bacteria.</title>
        <authorList>
            <person name="Lasarre B."/>
            <person name="Mckinlay J.B."/>
        </authorList>
    </citation>
    <scope>NUCLEOTIDE SEQUENCE [LARGE SCALE GENOMIC DNA]</scope>
    <source>
        <strain evidence="4 5">DSM 11907</strain>
    </source>
</reference>
<evidence type="ECO:0000313" key="5">
    <source>
        <dbReference type="Proteomes" id="UP000248863"/>
    </source>
</evidence>
<dbReference type="Pfam" id="PF10145">
    <property type="entry name" value="PhageMin_Tail"/>
    <property type="match status" value="1"/>
</dbReference>
<feature type="coiled-coil region" evidence="1">
    <location>
        <begin position="490"/>
        <end position="517"/>
    </location>
</feature>
<dbReference type="Proteomes" id="UP000248863">
    <property type="component" value="Unassembled WGS sequence"/>
</dbReference>